<keyword evidence="5" id="KW-1185">Reference proteome</keyword>
<protein>
    <submittedName>
        <fullName evidence="4">AAA family ATPase</fullName>
    </submittedName>
</protein>
<dbReference type="Pfam" id="PF13191">
    <property type="entry name" value="AAA_16"/>
    <property type="match status" value="1"/>
</dbReference>
<dbReference type="EMBL" id="CP049866">
    <property type="protein sequence ID" value="QIK74840.1"/>
    <property type="molecule type" value="Genomic_DNA"/>
</dbReference>
<organism evidence="4 5">
    <name type="scientific">Nocardioides piscis</name>
    <dbReference type="NCBI Taxonomy" id="2714938"/>
    <lineage>
        <taxon>Bacteria</taxon>
        <taxon>Bacillati</taxon>
        <taxon>Actinomycetota</taxon>
        <taxon>Actinomycetes</taxon>
        <taxon>Propionibacteriales</taxon>
        <taxon>Nocardioidaceae</taxon>
        <taxon>Nocardioides</taxon>
    </lineage>
</organism>
<dbReference type="SUPFAM" id="SSF48452">
    <property type="entry name" value="TPR-like"/>
    <property type="match status" value="1"/>
</dbReference>
<dbReference type="RefSeq" id="WP_166315540.1">
    <property type="nucleotide sequence ID" value="NZ_CP049866.1"/>
</dbReference>
<dbReference type="InterPro" id="IPR011990">
    <property type="entry name" value="TPR-like_helical_dom_sf"/>
</dbReference>
<dbReference type="Gene3D" id="1.10.10.10">
    <property type="entry name" value="Winged helix-like DNA-binding domain superfamily/Winged helix DNA-binding domain"/>
    <property type="match status" value="1"/>
</dbReference>
<dbReference type="PRINTS" id="PR00038">
    <property type="entry name" value="HTHLUXR"/>
</dbReference>
<dbReference type="InterPro" id="IPR041664">
    <property type="entry name" value="AAA_16"/>
</dbReference>
<dbReference type="InterPro" id="IPR027417">
    <property type="entry name" value="P-loop_NTPase"/>
</dbReference>
<evidence type="ECO:0000256" key="2">
    <source>
        <dbReference type="ARBA" id="ARBA00022840"/>
    </source>
</evidence>
<dbReference type="GO" id="GO:0006355">
    <property type="term" value="P:regulation of DNA-templated transcription"/>
    <property type="evidence" value="ECO:0007669"/>
    <property type="project" value="InterPro"/>
</dbReference>
<dbReference type="GO" id="GO:0005524">
    <property type="term" value="F:ATP binding"/>
    <property type="evidence" value="ECO:0007669"/>
    <property type="project" value="UniProtKB-KW"/>
</dbReference>
<dbReference type="Pfam" id="PF00196">
    <property type="entry name" value="GerE"/>
    <property type="match status" value="1"/>
</dbReference>
<dbReference type="SUPFAM" id="SSF46894">
    <property type="entry name" value="C-terminal effector domain of the bipartite response regulators"/>
    <property type="match status" value="1"/>
</dbReference>
<dbReference type="PROSITE" id="PS50043">
    <property type="entry name" value="HTH_LUXR_2"/>
    <property type="match status" value="1"/>
</dbReference>
<sequence>MGSVHGRRDELSRLEAVCRAAVGGDGGFVLVTGEAGIGKTSLAQAAAGVADELGFAVARGWCADGPGTPPLWPWRRIARSVPGLGQLLRAAVEAESSDNRDATVFQLLDGVLNALRLATRDEPLLLLVEDVHWADSLSLELLHRLLPELAELRVVVIATAREDGSGESAYTRLVPLLLQAHQAIHVPLAPLSVDSIAQWLGADPRTASWAPHADELATLTRGNPFYVKTVAGELSPGEARQLVEGLATRPTWRAVLLTAFRSLPDTVAQTVAVAAVMGERLSPALLAAALARPTAAVSDELSVAVQAGILHFGDTGLAFNHALVRDAIVADLSPHQRISAHAAAAAALEATGDPLMAGPAAAHWSHVDGPEAARHCRDQADLAAASSTLAPDRGVELAGLALRSAEALSAGPSEVAERLLALARFQWAAGMPSAAIDSCTSGLDLAEQAGRPHVMAELALVPQGVGSPESADDLCRRALAALPETESVLRSRLLAVVAVGSAVAAQSRGPLTGAEQAGPSADALSAQALAAARASGDPQAEIEAIAARHFVLSQPQAIAERAVLVDRALELGPATTTTMGVLWGHLWQADLALQTGAVADVPASIVAIEQVAERRHSPVARWHGWRLRAALQVLAGDFDQGRDTARQARRLADRVGDVSMVGMHVAFHVHLAVLRGDPDDFLPESLATIAAAPPMPLVRASRPLIHWARGDVARARAEFAALRDVPQQFPLGPRWSGTVGQIGLGAVVLGDAEVARDCYELLLPCRSWCGGDGGGSPYATGSMEFDLGRLAQTSGDASLAATHFERGVAVDDRIGARPQAALGRLGLAESLADQEPARALQLALIAVDELSRLDMPGPLARAASLRDRLAPIAARTTRQPDGLTPREVEVALLVGRALTNQEIAEQLFLSVRTVESHVRSVLAKLSLTSRTEIAVWVHRQD</sequence>
<dbReference type="SMART" id="SM00421">
    <property type="entry name" value="HTH_LUXR"/>
    <property type="match status" value="1"/>
</dbReference>
<proteinExistence type="predicted"/>
<evidence type="ECO:0000256" key="1">
    <source>
        <dbReference type="ARBA" id="ARBA00022741"/>
    </source>
</evidence>
<keyword evidence="2" id="KW-0067">ATP-binding</keyword>
<keyword evidence="1" id="KW-0547">Nucleotide-binding</keyword>
<accession>A0A6G7YDI8</accession>
<evidence type="ECO:0000313" key="4">
    <source>
        <dbReference type="EMBL" id="QIK74840.1"/>
    </source>
</evidence>
<gene>
    <name evidence="4" type="ORF">G7071_04745</name>
</gene>
<evidence type="ECO:0000259" key="3">
    <source>
        <dbReference type="PROSITE" id="PS50043"/>
    </source>
</evidence>
<name>A0A6G7YDI8_9ACTN</name>
<dbReference type="PANTHER" id="PTHR16305:SF35">
    <property type="entry name" value="TRANSCRIPTIONAL ACTIVATOR DOMAIN"/>
    <property type="match status" value="1"/>
</dbReference>
<dbReference type="InterPro" id="IPR036388">
    <property type="entry name" value="WH-like_DNA-bd_sf"/>
</dbReference>
<dbReference type="AlphaFoldDB" id="A0A6G7YDI8"/>
<dbReference type="GO" id="GO:0005737">
    <property type="term" value="C:cytoplasm"/>
    <property type="evidence" value="ECO:0007669"/>
    <property type="project" value="TreeGrafter"/>
</dbReference>
<dbReference type="KEGG" id="npi:G7071_04745"/>
<dbReference type="CDD" id="cd06170">
    <property type="entry name" value="LuxR_C_like"/>
    <property type="match status" value="1"/>
</dbReference>
<dbReference type="InterPro" id="IPR000792">
    <property type="entry name" value="Tscrpt_reg_LuxR_C"/>
</dbReference>
<evidence type="ECO:0000313" key="5">
    <source>
        <dbReference type="Proteomes" id="UP000502035"/>
    </source>
</evidence>
<dbReference type="PANTHER" id="PTHR16305">
    <property type="entry name" value="TESTICULAR SOLUBLE ADENYLYL CYCLASE"/>
    <property type="match status" value="1"/>
</dbReference>
<dbReference type="SUPFAM" id="SSF52540">
    <property type="entry name" value="P-loop containing nucleoside triphosphate hydrolases"/>
    <property type="match status" value="1"/>
</dbReference>
<dbReference type="InterPro" id="IPR016032">
    <property type="entry name" value="Sig_transdc_resp-reg_C-effctor"/>
</dbReference>
<dbReference type="Proteomes" id="UP000502035">
    <property type="component" value="Chromosome"/>
</dbReference>
<dbReference type="GO" id="GO:0004016">
    <property type="term" value="F:adenylate cyclase activity"/>
    <property type="evidence" value="ECO:0007669"/>
    <property type="project" value="TreeGrafter"/>
</dbReference>
<dbReference type="GO" id="GO:0003677">
    <property type="term" value="F:DNA binding"/>
    <property type="evidence" value="ECO:0007669"/>
    <property type="project" value="InterPro"/>
</dbReference>
<feature type="domain" description="HTH luxR-type" evidence="3">
    <location>
        <begin position="876"/>
        <end position="941"/>
    </location>
</feature>
<reference evidence="4 5" key="1">
    <citation type="submission" date="2020-03" db="EMBL/GenBank/DDBJ databases">
        <title>Nocardioides sp. nov., isolated from fish.</title>
        <authorList>
            <person name="Hyun D.-W."/>
            <person name="Bae J.-W."/>
        </authorList>
    </citation>
    <scope>NUCLEOTIDE SEQUENCE [LARGE SCALE GENOMIC DNA]</scope>
    <source>
        <strain evidence="4 5">HDW12A</strain>
    </source>
</reference>